<dbReference type="PANTHER" id="PTHR45956">
    <property type="entry name" value="RUN AND FYVE DOMAIN-CONTAINING PROTEIN 2-LIKE PROTEIN"/>
    <property type="match status" value="1"/>
</dbReference>
<feature type="compositionally biased region" description="Basic and acidic residues" evidence="7">
    <location>
        <begin position="105"/>
        <end position="115"/>
    </location>
</feature>
<dbReference type="GeneID" id="25907647"/>
<reference evidence="9 10" key="1">
    <citation type="submission" date="2011-02" db="EMBL/GenBank/DDBJ databases">
        <title>The Genome Sequence of Sphaeroforma arctica JP610.</title>
        <authorList>
            <consortium name="The Broad Institute Genome Sequencing Platform"/>
            <person name="Russ C."/>
            <person name="Cuomo C."/>
            <person name="Young S.K."/>
            <person name="Zeng Q."/>
            <person name="Gargeya S."/>
            <person name="Alvarado L."/>
            <person name="Berlin A."/>
            <person name="Chapman S.B."/>
            <person name="Chen Z."/>
            <person name="Freedman E."/>
            <person name="Gellesch M."/>
            <person name="Goldberg J."/>
            <person name="Griggs A."/>
            <person name="Gujja S."/>
            <person name="Heilman E."/>
            <person name="Heiman D."/>
            <person name="Howarth C."/>
            <person name="Mehta T."/>
            <person name="Neiman D."/>
            <person name="Pearson M."/>
            <person name="Roberts A."/>
            <person name="Saif S."/>
            <person name="Shea T."/>
            <person name="Shenoy N."/>
            <person name="Sisk P."/>
            <person name="Stolte C."/>
            <person name="Sykes S."/>
            <person name="White J."/>
            <person name="Yandava C."/>
            <person name="Burger G."/>
            <person name="Gray M.W."/>
            <person name="Holland P.W.H."/>
            <person name="King N."/>
            <person name="Lang F.B.F."/>
            <person name="Roger A.J."/>
            <person name="Ruiz-Trillo I."/>
            <person name="Haas B."/>
            <person name="Nusbaum C."/>
            <person name="Birren B."/>
        </authorList>
    </citation>
    <scope>NUCLEOTIDE SEQUENCE [LARGE SCALE GENOMIC DNA]</scope>
    <source>
        <strain evidence="9 10">JP610</strain>
    </source>
</reference>
<dbReference type="PROSITE" id="PS50178">
    <property type="entry name" value="ZF_FYVE"/>
    <property type="match status" value="1"/>
</dbReference>
<evidence type="ECO:0000259" key="8">
    <source>
        <dbReference type="PROSITE" id="PS50178"/>
    </source>
</evidence>
<keyword evidence="1" id="KW-0479">Metal-binding</keyword>
<evidence type="ECO:0000256" key="7">
    <source>
        <dbReference type="SAM" id="MobiDB-lite"/>
    </source>
</evidence>
<evidence type="ECO:0000313" key="10">
    <source>
        <dbReference type="Proteomes" id="UP000054560"/>
    </source>
</evidence>
<evidence type="ECO:0000256" key="6">
    <source>
        <dbReference type="SAM" id="Coils"/>
    </source>
</evidence>
<evidence type="ECO:0000256" key="4">
    <source>
        <dbReference type="ARBA" id="ARBA00023054"/>
    </source>
</evidence>
<dbReference type="SMART" id="SM00064">
    <property type="entry name" value="FYVE"/>
    <property type="match status" value="1"/>
</dbReference>
<feature type="compositionally biased region" description="Basic and acidic residues" evidence="7">
    <location>
        <begin position="142"/>
        <end position="154"/>
    </location>
</feature>
<dbReference type="RefSeq" id="XP_014154403.1">
    <property type="nucleotide sequence ID" value="XM_014298928.1"/>
</dbReference>
<evidence type="ECO:0000256" key="2">
    <source>
        <dbReference type="ARBA" id="ARBA00022771"/>
    </source>
</evidence>
<dbReference type="Gene3D" id="3.30.40.10">
    <property type="entry name" value="Zinc/RING finger domain, C3HC4 (zinc finger)"/>
    <property type="match status" value="1"/>
</dbReference>
<dbReference type="GO" id="GO:0008270">
    <property type="term" value="F:zinc ion binding"/>
    <property type="evidence" value="ECO:0007669"/>
    <property type="project" value="UniProtKB-KW"/>
</dbReference>
<protein>
    <recommendedName>
        <fullName evidence="8">FYVE-type domain-containing protein</fullName>
    </recommendedName>
</protein>
<dbReference type="InterPro" id="IPR013083">
    <property type="entry name" value="Znf_RING/FYVE/PHD"/>
</dbReference>
<evidence type="ECO:0000256" key="3">
    <source>
        <dbReference type="ARBA" id="ARBA00022833"/>
    </source>
</evidence>
<feature type="coiled-coil region" evidence="6">
    <location>
        <begin position="170"/>
        <end position="211"/>
    </location>
</feature>
<dbReference type="Proteomes" id="UP000054560">
    <property type="component" value="Unassembled WGS sequence"/>
</dbReference>
<feature type="compositionally biased region" description="Polar residues" evidence="7">
    <location>
        <begin position="86"/>
        <end position="104"/>
    </location>
</feature>
<dbReference type="InterPro" id="IPR000306">
    <property type="entry name" value="Znf_FYVE"/>
</dbReference>
<dbReference type="InterPro" id="IPR047335">
    <property type="entry name" value="RUFY1-3"/>
</dbReference>
<gene>
    <name evidence="9" type="ORF">SARC_07143</name>
</gene>
<feature type="non-terminal residue" evidence="9">
    <location>
        <position position="1"/>
    </location>
</feature>
<dbReference type="InterPro" id="IPR011011">
    <property type="entry name" value="Znf_FYVE_PHD"/>
</dbReference>
<keyword evidence="10" id="KW-1185">Reference proteome</keyword>
<accession>A0A0L0FVB5</accession>
<proteinExistence type="predicted"/>
<feature type="compositionally biased region" description="Acidic residues" evidence="7">
    <location>
        <begin position="225"/>
        <end position="236"/>
    </location>
</feature>
<name>A0A0L0FVB5_9EUKA</name>
<feature type="domain" description="FYVE-type" evidence="8">
    <location>
        <begin position="437"/>
        <end position="495"/>
    </location>
</feature>
<dbReference type="EMBL" id="KQ242142">
    <property type="protein sequence ID" value="KNC80501.1"/>
    <property type="molecule type" value="Genomic_DNA"/>
</dbReference>
<organism evidence="9 10">
    <name type="scientific">Sphaeroforma arctica JP610</name>
    <dbReference type="NCBI Taxonomy" id="667725"/>
    <lineage>
        <taxon>Eukaryota</taxon>
        <taxon>Ichthyosporea</taxon>
        <taxon>Ichthyophonida</taxon>
        <taxon>Sphaeroforma</taxon>
    </lineage>
</organism>
<sequence>MECVDSNITNTPAAGEGANAVVEEAEVEDYVQSVNGNLPLELRRWEGGEENNAELVEFVADLRRQNIELKPLLEKHKIETGITGPEHTSNSPDGKSSDVSNNNLESKESISHDTTDIPIDNDEQLTELSTDTHDPGTPTKPVSDKEGSSDKDGSEEGSLTPSTPTVNPRARRLELELAALRLTHASTEQKCAEFAEKCADYERELVALKAQTSAANDPQRSEGSTVDEIEQVNNEEETTHTENAIIAEASSDDESVTTGLTEDVKESEKSALLAELNAEVKRLRDQIDECNDTNTQLRQELMVGEEHLSVLTLEKEADIREMADKQESLESELNLLKGRAEGLRREEEANEKKRGIKEDREAALGMKVRQLTQVGAGLKKCVEERETECELMKQKLASLEIELSESVTANMELVERLSMVTKSLASHSPTGRQWVKDELVQGCVECGRVFSLTKRRHHCRYCGKIFCHACSEYRRLLPGGCKMERVCNGCNDSLSKDVL</sequence>
<dbReference type="Pfam" id="PF01363">
    <property type="entry name" value="FYVE"/>
    <property type="match status" value="1"/>
</dbReference>
<dbReference type="PANTHER" id="PTHR45956:SF6">
    <property type="entry name" value="RUN DOMAIN-CONTAINING PROTEIN"/>
    <property type="match status" value="1"/>
</dbReference>
<dbReference type="SUPFAM" id="SSF57903">
    <property type="entry name" value="FYVE/PHD zinc finger"/>
    <property type="match status" value="1"/>
</dbReference>
<feature type="coiled-coil region" evidence="6">
    <location>
        <begin position="266"/>
        <end position="353"/>
    </location>
</feature>
<feature type="compositionally biased region" description="Polar residues" evidence="7">
    <location>
        <begin position="212"/>
        <end position="224"/>
    </location>
</feature>
<dbReference type="AlphaFoldDB" id="A0A0L0FVB5"/>
<keyword evidence="2 5" id="KW-0863">Zinc-finger</keyword>
<evidence type="ECO:0000313" key="9">
    <source>
        <dbReference type="EMBL" id="KNC80501.1"/>
    </source>
</evidence>
<evidence type="ECO:0000256" key="5">
    <source>
        <dbReference type="PROSITE-ProRule" id="PRU00091"/>
    </source>
</evidence>
<feature type="region of interest" description="Disordered" evidence="7">
    <location>
        <begin position="78"/>
        <end position="170"/>
    </location>
</feature>
<dbReference type="STRING" id="667725.A0A0L0FVB5"/>
<keyword evidence="3" id="KW-0862">Zinc</keyword>
<dbReference type="OrthoDB" id="79871at2759"/>
<evidence type="ECO:0000256" key="1">
    <source>
        <dbReference type="ARBA" id="ARBA00022723"/>
    </source>
</evidence>
<keyword evidence="4 6" id="KW-0175">Coiled coil</keyword>
<dbReference type="InterPro" id="IPR017455">
    <property type="entry name" value="Znf_FYVE-rel"/>
</dbReference>
<feature type="region of interest" description="Disordered" evidence="7">
    <location>
        <begin position="212"/>
        <end position="264"/>
    </location>
</feature>